<dbReference type="eggNOG" id="ENOG502SS12">
    <property type="taxonomic scope" value="Eukaryota"/>
</dbReference>
<dbReference type="VEuPathDB" id="FungiDB:F503_03834"/>
<accession>S3BVI9</accession>
<dbReference type="OMA" id="IEVQCSH"/>
<dbReference type="HOGENOM" id="CLU_060776_0_0_1"/>
<dbReference type="Proteomes" id="UP000016923">
    <property type="component" value="Unassembled WGS sequence"/>
</dbReference>
<evidence type="ECO:0000313" key="1">
    <source>
        <dbReference type="EMBL" id="EPE05229.1"/>
    </source>
</evidence>
<evidence type="ECO:0000313" key="2">
    <source>
        <dbReference type="Proteomes" id="UP000016923"/>
    </source>
</evidence>
<organism evidence="1 2">
    <name type="scientific">Ophiostoma piceae (strain UAMH 11346)</name>
    <name type="common">Sap stain fungus</name>
    <dbReference type="NCBI Taxonomy" id="1262450"/>
    <lineage>
        <taxon>Eukaryota</taxon>
        <taxon>Fungi</taxon>
        <taxon>Dikarya</taxon>
        <taxon>Ascomycota</taxon>
        <taxon>Pezizomycotina</taxon>
        <taxon>Sordariomycetes</taxon>
        <taxon>Sordariomycetidae</taxon>
        <taxon>Ophiostomatales</taxon>
        <taxon>Ophiostomataceae</taxon>
        <taxon>Ophiostoma</taxon>
    </lineage>
</organism>
<name>S3BVI9_OPHP1</name>
<sequence length="367" mass="41307">MPIDIEIISPLKLQIAIRDYWDKDSSAVQIARAALRDVVGYPIRVDPEWLQLLGTLDTVYADRGALATAVAGCVEIWCKVFAELVEGAEEADDAQREWAEALMENLQPRIGLRLFVDVAEPSLHTKPGTEWSEDRAAFYLYLPAKQPVAVPSENAALYRGGLLRCFNEKEKMTLAEQADEKEREKEKEKKNDDWADIEMDKATGTAQVVDPTPVQSSLTLPARPALTETRSKAKSEYLPSVESLPRPDELFLRPPYHIIVSDYGAKKVIVQGSHGPSLNLLGEYMKRWCRINHQDSRKPAAVEVKYNQSCWAASPMHDQVTLTSEGNNIYYFNPTVVLAFIEGVLGYDLVSTEQGVWTYRRTEAFRS</sequence>
<proteinExistence type="predicted"/>
<dbReference type="OrthoDB" id="4926491at2759"/>
<reference evidence="1 2" key="1">
    <citation type="journal article" date="2013" name="BMC Genomics">
        <title>The genome and transcriptome of the pine saprophyte Ophiostoma piceae, and a comparison with the bark beetle-associated pine pathogen Grosmannia clavigera.</title>
        <authorList>
            <person name="Haridas S."/>
            <person name="Wang Y."/>
            <person name="Lim L."/>
            <person name="Massoumi Alamouti S."/>
            <person name="Jackman S."/>
            <person name="Docking R."/>
            <person name="Robertson G."/>
            <person name="Birol I."/>
            <person name="Bohlmann J."/>
            <person name="Breuil C."/>
        </authorList>
    </citation>
    <scope>NUCLEOTIDE SEQUENCE [LARGE SCALE GENOMIC DNA]</scope>
    <source>
        <strain evidence="1 2">UAMH 11346</strain>
    </source>
</reference>
<dbReference type="STRING" id="1262450.S3BVI9"/>
<gene>
    <name evidence="1" type="ORF">F503_03834</name>
</gene>
<keyword evidence="2" id="KW-1185">Reference proteome</keyword>
<dbReference type="AlphaFoldDB" id="S3BVI9"/>
<dbReference type="EMBL" id="KE148157">
    <property type="protein sequence ID" value="EPE05229.1"/>
    <property type="molecule type" value="Genomic_DNA"/>
</dbReference>
<protein>
    <submittedName>
        <fullName evidence="1">Uncharacterized protein</fullName>
    </submittedName>
</protein>